<dbReference type="eggNOG" id="COG1216">
    <property type="taxonomic scope" value="Bacteria"/>
</dbReference>
<name>A0A073KD44_9BACI</name>
<protein>
    <recommendedName>
        <fullName evidence="2">Glycosyltransferase 2-like domain-containing protein</fullName>
    </recommendedName>
</protein>
<dbReference type="GO" id="GO:0016758">
    <property type="term" value="F:hexosyltransferase activity"/>
    <property type="evidence" value="ECO:0007669"/>
    <property type="project" value="UniProtKB-ARBA"/>
</dbReference>
<dbReference type="Proteomes" id="UP000027822">
    <property type="component" value="Unassembled WGS sequence"/>
</dbReference>
<evidence type="ECO:0000313" key="3">
    <source>
        <dbReference type="EMBL" id="KEK20243.1"/>
    </source>
</evidence>
<proteinExistence type="inferred from homology"/>
<dbReference type="EMBL" id="JOTN01000004">
    <property type="protein sequence ID" value="KEK20243.1"/>
    <property type="molecule type" value="Genomic_DNA"/>
</dbReference>
<dbReference type="AlphaFoldDB" id="A0A073KD44"/>
<dbReference type="PANTHER" id="PTHR22916:SF3">
    <property type="entry name" value="UDP-GLCNAC:BETAGAL BETA-1,3-N-ACETYLGLUCOSAMINYLTRANSFERASE-LIKE PROTEIN 1"/>
    <property type="match status" value="1"/>
</dbReference>
<evidence type="ECO:0000256" key="1">
    <source>
        <dbReference type="ARBA" id="ARBA00006739"/>
    </source>
</evidence>
<feature type="domain" description="Glycosyltransferase 2-like" evidence="2">
    <location>
        <begin position="11"/>
        <end position="170"/>
    </location>
</feature>
<dbReference type="InterPro" id="IPR029044">
    <property type="entry name" value="Nucleotide-diphossugar_trans"/>
</dbReference>
<dbReference type="Gene3D" id="1.25.40.10">
    <property type="entry name" value="Tetratricopeptide repeat domain"/>
    <property type="match status" value="1"/>
</dbReference>
<dbReference type="InterPro" id="IPR011990">
    <property type="entry name" value="TPR-like_helical_dom_sf"/>
</dbReference>
<comment type="similarity">
    <text evidence="1">Belongs to the glycosyltransferase 2 family.</text>
</comment>
<organism evidence="3 4">
    <name type="scientific">Bacillus manliponensis</name>
    <dbReference type="NCBI Taxonomy" id="574376"/>
    <lineage>
        <taxon>Bacteria</taxon>
        <taxon>Bacillati</taxon>
        <taxon>Bacillota</taxon>
        <taxon>Bacilli</taxon>
        <taxon>Bacillales</taxon>
        <taxon>Bacillaceae</taxon>
        <taxon>Bacillus</taxon>
        <taxon>Bacillus cereus group</taxon>
    </lineage>
</organism>
<keyword evidence="4" id="KW-1185">Reference proteome</keyword>
<gene>
    <name evidence="3" type="ORF">BAMA_17535</name>
</gene>
<comment type="caution">
    <text evidence="3">The sequence shown here is derived from an EMBL/GenBank/DDBJ whole genome shotgun (WGS) entry which is preliminary data.</text>
</comment>
<dbReference type="CDD" id="cd00761">
    <property type="entry name" value="Glyco_tranf_GTA_type"/>
    <property type="match status" value="1"/>
</dbReference>
<evidence type="ECO:0000259" key="2">
    <source>
        <dbReference type="Pfam" id="PF00535"/>
    </source>
</evidence>
<evidence type="ECO:0000313" key="4">
    <source>
        <dbReference type="Proteomes" id="UP000027822"/>
    </source>
</evidence>
<sequence>MVNVKQTPAISIVTLVFNVENYIRECVESVLNQTFTNFEWIILNNGCTDKTNDILDEYAKKDNRIKLFRNPKNSVLHNEPFNPDFVYYIEHLTSKYYCMLDSDDYLHTDFLKDLYTAAQIYDADIAIGGTEMFMDENVQIFQTRIPPKFYTKDIASLSDILPQIYGCFRPVWGKLIKVTVVKKQQEYRKQFPLNLTNGSDTVFNLDCLRFSNTVVGIDKVLYYYRIRKTSSYHTQIDTNRYLDYVTIYDESTKLLKQWNKLNDSTLNFINHVLYLSIYECIDMTANSLVLPLYEKINIIEAICNDQYLYGILNQNGLTINLFIDTQKSVEGIIEELTKDEFQVAVQHYIYRLFTSIKMEKSNPLNKHRAISLYLSALCDEKNRNRFGSAFLYDLFTFLEKDILADLKNSGLKSAFLASSPVLLRELVNSQFAHVIQICEEHSGDKNYALIKEELQRESKDVNESIPQVNASIQKEMSDTELVKEMNLLISILDHYPLDKEALSYKVELLILQKDMKMALETAEVLRVFYPNDSTTMIAVSHAFTYAGQKNTAKKLLKQALNICTDNKKRLEIIKQLENF</sequence>
<dbReference type="Gene3D" id="3.90.550.10">
    <property type="entry name" value="Spore Coat Polysaccharide Biosynthesis Protein SpsA, Chain A"/>
    <property type="match status" value="1"/>
</dbReference>
<dbReference type="SUPFAM" id="SSF53448">
    <property type="entry name" value="Nucleotide-diphospho-sugar transferases"/>
    <property type="match status" value="1"/>
</dbReference>
<dbReference type="SUPFAM" id="SSF48452">
    <property type="entry name" value="TPR-like"/>
    <property type="match status" value="1"/>
</dbReference>
<dbReference type="PANTHER" id="PTHR22916">
    <property type="entry name" value="GLYCOSYLTRANSFERASE"/>
    <property type="match status" value="1"/>
</dbReference>
<dbReference type="Pfam" id="PF00535">
    <property type="entry name" value="Glycos_transf_2"/>
    <property type="match status" value="1"/>
</dbReference>
<reference evidence="3 4" key="1">
    <citation type="submission" date="2014-06" db="EMBL/GenBank/DDBJ databases">
        <title>Draft genome sequence of Bacillus manliponensis JCM 15802 (MCCC 1A00708).</title>
        <authorList>
            <person name="Lai Q."/>
            <person name="Liu Y."/>
            <person name="Shao Z."/>
        </authorList>
    </citation>
    <scope>NUCLEOTIDE SEQUENCE [LARGE SCALE GENOMIC DNA]</scope>
    <source>
        <strain evidence="3 4">JCM 15802</strain>
    </source>
</reference>
<dbReference type="STRING" id="574376.BAMA_17535"/>
<accession>A0A073KD44</accession>
<dbReference type="InterPro" id="IPR001173">
    <property type="entry name" value="Glyco_trans_2-like"/>
</dbReference>